<dbReference type="EMBL" id="JAPQKT010000008">
    <property type="protein sequence ID" value="KAJ5222481.1"/>
    <property type="molecule type" value="Genomic_DNA"/>
</dbReference>
<accession>A0A9W9NM06</accession>
<gene>
    <name evidence="1" type="ORF">N7469_008721</name>
</gene>
<reference evidence="1" key="1">
    <citation type="submission" date="2022-11" db="EMBL/GenBank/DDBJ databases">
        <authorList>
            <person name="Petersen C."/>
        </authorList>
    </citation>
    <scope>NUCLEOTIDE SEQUENCE</scope>
    <source>
        <strain evidence="1">IBT 23319</strain>
    </source>
</reference>
<proteinExistence type="predicted"/>
<organism evidence="1 2">
    <name type="scientific">Penicillium citrinum</name>
    <dbReference type="NCBI Taxonomy" id="5077"/>
    <lineage>
        <taxon>Eukaryota</taxon>
        <taxon>Fungi</taxon>
        <taxon>Dikarya</taxon>
        <taxon>Ascomycota</taxon>
        <taxon>Pezizomycotina</taxon>
        <taxon>Eurotiomycetes</taxon>
        <taxon>Eurotiomycetidae</taxon>
        <taxon>Eurotiales</taxon>
        <taxon>Aspergillaceae</taxon>
        <taxon>Penicillium</taxon>
    </lineage>
</organism>
<dbReference type="Proteomes" id="UP001147733">
    <property type="component" value="Unassembled WGS sequence"/>
</dbReference>
<sequence length="69" mass="7708">MHGLPTMDHLWTTEFQNQEQRAYRYLHSLAQGTARVPGRTELKQVTPQSAGVRASTVVELITVLAEGTE</sequence>
<evidence type="ECO:0000313" key="2">
    <source>
        <dbReference type="Proteomes" id="UP001147733"/>
    </source>
</evidence>
<comment type="caution">
    <text evidence="1">The sequence shown here is derived from an EMBL/GenBank/DDBJ whole genome shotgun (WGS) entry which is preliminary data.</text>
</comment>
<dbReference type="GeneID" id="81386806"/>
<name>A0A9W9NM06_PENCI</name>
<reference evidence="1" key="2">
    <citation type="journal article" date="2023" name="IMA Fungus">
        <title>Comparative genomic study of the Penicillium genus elucidates a diverse pangenome and 15 lateral gene transfer events.</title>
        <authorList>
            <person name="Petersen C."/>
            <person name="Sorensen T."/>
            <person name="Nielsen M.R."/>
            <person name="Sondergaard T.E."/>
            <person name="Sorensen J.L."/>
            <person name="Fitzpatrick D.A."/>
            <person name="Frisvad J.C."/>
            <person name="Nielsen K.L."/>
        </authorList>
    </citation>
    <scope>NUCLEOTIDE SEQUENCE</scope>
    <source>
        <strain evidence="1">IBT 23319</strain>
    </source>
</reference>
<dbReference type="RefSeq" id="XP_056497404.1">
    <property type="nucleotide sequence ID" value="XM_056647639.1"/>
</dbReference>
<evidence type="ECO:0000313" key="1">
    <source>
        <dbReference type="EMBL" id="KAJ5222481.1"/>
    </source>
</evidence>
<dbReference type="AlphaFoldDB" id="A0A9W9NM06"/>
<protein>
    <submittedName>
        <fullName evidence="1">Uncharacterized protein</fullName>
    </submittedName>
</protein>
<keyword evidence="2" id="KW-1185">Reference proteome</keyword>